<accession>A0A4Y3VE05</accession>
<gene>
    <name evidence="1" type="ORF">SSP24_14660</name>
</gene>
<keyword evidence="2" id="KW-1185">Reference proteome</keyword>
<evidence type="ECO:0000313" key="1">
    <source>
        <dbReference type="EMBL" id="GEC03811.1"/>
    </source>
</evidence>
<evidence type="ECO:0000313" key="2">
    <source>
        <dbReference type="Proteomes" id="UP000317881"/>
    </source>
</evidence>
<name>A0A4Y3VE05_9ACTN</name>
<dbReference type="EMBL" id="BJND01000008">
    <property type="protein sequence ID" value="GEC03811.1"/>
    <property type="molecule type" value="Genomic_DNA"/>
</dbReference>
<reference evidence="1 2" key="1">
    <citation type="submission" date="2019-06" db="EMBL/GenBank/DDBJ databases">
        <title>Whole genome shotgun sequence of Streptomyces spinoverrucosus NBRC 14228.</title>
        <authorList>
            <person name="Hosoyama A."/>
            <person name="Uohara A."/>
            <person name="Ohji S."/>
            <person name="Ichikawa N."/>
        </authorList>
    </citation>
    <scope>NUCLEOTIDE SEQUENCE [LARGE SCALE GENOMIC DNA]</scope>
    <source>
        <strain evidence="1 2">NBRC 14228</strain>
    </source>
</reference>
<proteinExistence type="predicted"/>
<comment type="caution">
    <text evidence="1">The sequence shown here is derived from an EMBL/GenBank/DDBJ whole genome shotgun (WGS) entry which is preliminary data.</text>
</comment>
<dbReference type="Proteomes" id="UP000317881">
    <property type="component" value="Unassembled WGS sequence"/>
</dbReference>
<protein>
    <submittedName>
        <fullName evidence="1">Uncharacterized protein</fullName>
    </submittedName>
</protein>
<dbReference type="AlphaFoldDB" id="A0A4Y3VE05"/>
<sequence length="100" mass="10765">MGTPSERDLVRALARARRPSGTRTRATPQRDPHARDALAGAARVCRPAWDPSARDLVRALARAPRPSGTCTRVCCPDWAPACVQTSDGIRPRATPGRVPT</sequence>
<organism evidence="1 2">
    <name type="scientific">Streptomyces spinoverrucosus</name>
    <dbReference type="NCBI Taxonomy" id="284043"/>
    <lineage>
        <taxon>Bacteria</taxon>
        <taxon>Bacillati</taxon>
        <taxon>Actinomycetota</taxon>
        <taxon>Actinomycetes</taxon>
        <taxon>Kitasatosporales</taxon>
        <taxon>Streptomycetaceae</taxon>
        <taxon>Streptomyces</taxon>
    </lineage>
</organism>